<accession>A0A3B4CHG5</accession>
<evidence type="ECO:0000256" key="3">
    <source>
        <dbReference type="ARBA" id="ARBA00023170"/>
    </source>
</evidence>
<name>A0A3B4CHG5_PYGNA</name>
<reference evidence="7" key="3">
    <citation type="submission" date="2025-09" db="UniProtKB">
        <authorList>
            <consortium name="Ensembl"/>
        </authorList>
    </citation>
    <scope>IDENTIFICATION</scope>
</reference>
<dbReference type="InterPro" id="IPR007110">
    <property type="entry name" value="Ig-like_dom"/>
</dbReference>
<evidence type="ECO:0000259" key="6">
    <source>
        <dbReference type="PROSITE" id="PS50835"/>
    </source>
</evidence>
<dbReference type="GO" id="GO:0002250">
    <property type="term" value="P:adaptive immune response"/>
    <property type="evidence" value="ECO:0007669"/>
    <property type="project" value="UniProtKB-KW"/>
</dbReference>
<evidence type="ECO:0000256" key="4">
    <source>
        <dbReference type="ARBA" id="ARBA00023319"/>
    </source>
</evidence>
<dbReference type="GeneTree" id="ENSGT01030000234873"/>
<dbReference type="InterPro" id="IPR036179">
    <property type="entry name" value="Ig-like_dom_sf"/>
</dbReference>
<dbReference type="PANTHER" id="PTHR19367:SF18">
    <property type="entry name" value="T CELL RECEPTOR ALPHA VARIABLE 16"/>
    <property type="match status" value="1"/>
</dbReference>
<evidence type="ECO:0000313" key="8">
    <source>
        <dbReference type="Proteomes" id="UP001501920"/>
    </source>
</evidence>
<evidence type="ECO:0000256" key="2">
    <source>
        <dbReference type="ARBA" id="ARBA00023130"/>
    </source>
</evidence>
<keyword evidence="4" id="KW-0393">Immunoglobulin domain</keyword>
<keyword evidence="5" id="KW-0391">Immunity</keyword>
<dbReference type="PROSITE" id="PS50835">
    <property type="entry name" value="IG_LIKE"/>
    <property type="match status" value="1"/>
</dbReference>
<feature type="domain" description="Ig-like" evidence="6">
    <location>
        <begin position="22"/>
        <end position="124"/>
    </location>
</feature>
<proteinExistence type="predicted"/>
<keyword evidence="5" id="KW-1279">T cell receptor</keyword>
<reference evidence="7" key="2">
    <citation type="submission" date="2025-08" db="UniProtKB">
        <authorList>
            <consortium name="Ensembl"/>
        </authorList>
    </citation>
    <scope>IDENTIFICATION</scope>
</reference>
<sequence length="124" mass="13615">MSNAGDLNNHAALLLCFHGETADIIKQNQTSMLVSEGSNATLSCTYGGNVYSLHWYQQKPGSRPEFLLLVDETTQHITKAETLERLSVSLNKQSKTVDLEISSAAVSDSAFYYCALFDKYSSIA</sequence>
<dbReference type="InterPro" id="IPR013106">
    <property type="entry name" value="Ig_V-set"/>
</dbReference>
<organism evidence="7 8">
    <name type="scientific">Pygocentrus nattereri</name>
    <name type="common">Red-bellied piranha</name>
    <dbReference type="NCBI Taxonomy" id="42514"/>
    <lineage>
        <taxon>Eukaryota</taxon>
        <taxon>Metazoa</taxon>
        <taxon>Chordata</taxon>
        <taxon>Craniata</taxon>
        <taxon>Vertebrata</taxon>
        <taxon>Euteleostomi</taxon>
        <taxon>Actinopterygii</taxon>
        <taxon>Neopterygii</taxon>
        <taxon>Teleostei</taxon>
        <taxon>Ostariophysi</taxon>
        <taxon>Characiformes</taxon>
        <taxon>Characoidei</taxon>
        <taxon>Pygocentrus</taxon>
    </lineage>
</organism>
<keyword evidence="3" id="KW-0675">Receptor</keyword>
<dbReference type="Gene3D" id="2.60.40.10">
    <property type="entry name" value="Immunoglobulins"/>
    <property type="match status" value="1"/>
</dbReference>
<evidence type="ECO:0000256" key="1">
    <source>
        <dbReference type="ARBA" id="ARBA00022729"/>
    </source>
</evidence>
<dbReference type="SMART" id="SM00409">
    <property type="entry name" value="IG"/>
    <property type="match status" value="1"/>
</dbReference>
<evidence type="ECO:0000313" key="7">
    <source>
        <dbReference type="Ensembl" id="ENSPNAP00000010271.2"/>
    </source>
</evidence>
<dbReference type="InterPro" id="IPR051287">
    <property type="entry name" value="TCR_variable_region"/>
</dbReference>
<dbReference type="PANTHER" id="PTHR19367">
    <property type="entry name" value="T-CELL RECEPTOR ALPHA CHAIN V REGION"/>
    <property type="match status" value="1"/>
</dbReference>
<keyword evidence="8" id="KW-1185">Reference proteome</keyword>
<dbReference type="GO" id="GO:0042101">
    <property type="term" value="C:T cell receptor complex"/>
    <property type="evidence" value="ECO:0007669"/>
    <property type="project" value="UniProtKB-KW"/>
</dbReference>
<dbReference type="SUPFAM" id="SSF48726">
    <property type="entry name" value="Immunoglobulin"/>
    <property type="match status" value="1"/>
</dbReference>
<dbReference type="InterPro" id="IPR003599">
    <property type="entry name" value="Ig_sub"/>
</dbReference>
<evidence type="ECO:0000256" key="5">
    <source>
        <dbReference type="ARBA" id="ARBA00043266"/>
    </source>
</evidence>
<dbReference type="SMART" id="SM00406">
    <property type="entry name" value="IGv"/>
    <property type="match status" value="1"/>
</dbReference>
<keyword evidence="2" id="KW-1064">Adaptive immunity</keyword>
<dbReference type="AlphaFoldDB" id="A0A3B4CHG5"/>
<dbReference type="InterPro" id="IPR013783">
    <property type="entry name" value="Ig-like_fold"/>
</dbReference>
<dbReference type="Ensembl" id="ENSPNAT00000016876.2">
    <property type="protein sequence ID" value="ENSPNAP00000010271.2"/>
    <property type="gene ID" value="ENSPNAG00000015783.2"/>
</dbReference>
<protein>
    <recommendedName>
        <fullName evidence="6">Ig-like domain-containing protein</fullName>
    </recommendedName>
</protein>
<dbReference type="Pfam" id="PF07686">
    <property type="entry name" value="V-set"/>
    <property type="match status" value="1"/>
</dbReference>
<keyword evidence="1" id="KW-0732">Signal</keyword>
<dbReference type="Proteomes" id="UP001501920">
    <property type="component" value="Chromosome 2"/>
</dbReference>
<reference evidence="7 8" key="1">
    <citation type="submission" date="2020-10" db="EMBL/GenBank/DDBJ databases">
        <title>Pygocentrus nattereri (red-bellied piranha) genome, fPygNat1, primary haplotype.</title>
        <authorList>
            <person name="Myers G."/>
            <person name="Meyer A."/>
            <person name="Karagic N."/>
            <person name="Pippel M."/>
            <person name="Winkler S."/>
            <person name="Tracey A."/>
            <person name="Wood J."/>
            <person name="Formenti G."/>
            <person name="Howe K."/>
            <person name="Fedrigo O."/>
            <person name="Jarvis E.D."/>
        </authorList>
    </citation>
    <scope>NUCLEOTIDE SEQUENCE [LARGE SCALE GENOMIC DNA]</scope>
</reference>